<proteinExistence type="predicted"/>
<dbReference type="RefSeq" id="WP_386744271.1">
    <property type="nucleotide sequence ID" value="NZ_JBHRYA010000007.1"/>
</dbReference>
<comment type="caution">
    <text evidence="1">The sequence shown here is derived from an EMBL/GenBank/DDBJ whole genome shotgun (WGS) entry which is preliminary data.</text>
</comment>
<dbReference type="Proteomes" id="UP001595705">
    <property type="component" value="Unassembled WGS sequence"/>
</dbReference>
<dbReference type="EMBL" id="JBHRYA010000007">
    <property type="protein sequence ID" value="MFC3716830.1"/>
    <property type="molecule type" value="Genomic_DNA"/>
</dbReference>
<evidence type="ECO:0000313" key="1">
    <source>
        <dbReference type="EMBL" id="MFC3716830.1"/>
    </source>
</evidence>
<gene>
    <name evidence="1" type="ORF">ACFONC_11775</name>
</gene>
<protein>
    <submittedName>
        <fullName evidence="1">Uncharacterized protein</fullName>
    </submittedName>
</protein>
<organism evidence="1 2">
    <name type="scientific">Luteimonas soli</name>
    <dbReference type="NCBI Taxonomy" id="1648966"/>
    <lineage>
        <taxon>Bacteria</taxon>
        <taxon>Pseudomonadati</taxon>
        <taxon>Pseudomonadota</taxon>
        <taxon>Gammaproteobacteria</taxon>
        <taxon>Lysobacterales</taxon>
        <taxon>Lysobacteraceae</taxon>
        <taxon>Luteimonas</taxon>
    </lineage>
</organism>
<accession>A0ABV7XKY8</accession>
<name>A0ABV7XKY8_9GAMM</name>
<keyword evidence="2" id="KW-1185">Reference proteome</keyword>
<reference evidence="2" key="1">
    <citation type="journal article" date="2019" name="Int. J. Syst. Evol. Microbiol.">
        <title>The Global Catalogue of Microorganisms (GCM) 10K type strain sequencing project: providing services to taxonomists for standard genome sequencing and annotation.</title>
        <authorList>
            <consortium name="The Broad Institute Genomics Platform"/>
            <consortium name="The Broad Institute Genome Sequencing Center for Infectious Disease"/>
            <person name="Wu L."/>
            <person name="Ma J."/>
        </authorList>
    </citation>
    <scope>NUCLEOTIDE SEQUENCE [LARGE SCALE GENOMIC DNA]</scope>
    <source>
        <strain evidence="2">KCTC 42441</strain>
    </source>
</reference>
<evidence type="ECO:0000313" key="2">
    <source>
        <dbReference type="Proteomes" id="UP001595705"/>
    </source>
</evidence>
<sequence>MGQVSLNREDMRKVLADPDAGADATLIAAAGTVYFEAMECAAAVDGATVQIAQKLLRMAAHAIDEEREGVQS</sequence>